<dbReference type="Proteomes" id="UP000003684">
    <property type="component" value="Unassembled WGS sequence"/>
</dbReference>
<dbReference type="EMBL" id="ADFT01000002">
    <property type="protein sequence ID" value="EFB63552.1"/>
    <property type="molecule type" value="Genomic_DNA"/>
</dbReference>
<protein>
    <submittedName>
        <fullName evidence="1">Uncharacterized protein</fullName>
    </submittedName>
</protein>
<name>D1YGG6_LACGS</name>
<reference evidence="1 2" key="1">
    <citation type="submission" date="2009-12" db="EMBL/GenBank/DDBJ databases">
        <title>Genome Sequence of Lactobacillus gasseri 224-1.</title>
        <authorList>
            <person name="Durkin A.S."/>
            <person name="Madupu R."/>
            <person name="Torralba M."/>
            <person name="Methe B."/>
            <person name="Sutton G."/>
            <person name="Strausberg R.L."/>
            <person name="Nelson K.E."/>
        </authorList>
    </citation>
    <scope>NUCLEOTIDE SEQUENCE [LARGE SCALE GENOMIC DNA]</scope>
    <source>
        <strain evidence="1 2">224-1</strain>
    </source>
</reference>
<dbReference type="InterPro" id="IPR016035">
    <property type="entry name" value="Acyl_Trfase/lysoPLipase"/>
</dbReference>
<comment type="caution">
    <text evidence="1">The sequence shown here is derived from an EMBL/GenBank/DDBJ whole genome shotgun (WGS) entry which is preliminary data.</text>
</comment>
<dbReference type="SUPFAM" id="SSF52151">
    <property type="entry name" value="FabD/lysophospholipase-like"/>
    <property type="match status" value="1"/>
</dbReference>
<accession>D1YGG6</accession>
<evidence type="ECO:0000313" key="2">
    <source>
        <dbReference type="Proteomes" id="UP000003684"/>
    </source>
</evidence>
<evidence type="ECO:0000313" key="1">
    <source>
        <dbReference type="EMBL" id="EFB63552.1"/>
    </source>
</evidence>
<proteinExistence type="predicted"/>
<gene>
    <name evidence="1" type="ORF">HMPREF9209_1364</name>
</gene>
<sequence length="51" mass="5684">MKKGLVMEGGAMRCMFTAGVIDTLMKEKLSLMEQLVFQLEQHLVAIISQGK</sequence>
<organism evidence="1 2">
    <name type="scientific">Lactobacillus gasseri 224-1</name>
    <dbReference type="NCBI Taxonomy" id="679196"/>
    <lineage>
        <taxon>Bacteria</taxon>
        <taxon>Bacillati</taxon>
        <taxon>Bacillota</taxon>
        <taxon>Bacilli</taxon>
        <taxon>Lactobacillales</taxon>
        <taxon>Lactobacillaceae</taxon>
        <taxon>Lactobacillus</taxon>
    </lineage>
</organism>
<dbReference type="AlphaFoldDB" id="D1YGG6"/>